<keyword evidence="4" id="KW-1185">Reference proteome</keyword>
<dbReference type="InterPro" id="IPR036291">
    <property type="entry name" value="NAD(P)-bd_dom_sf"/>
</dbReference>
<feature type="domain" description="NAD-dependent epimerase/dehydratase" evidence="2">
    <location>
        <begin position="8"/>
        <end position="227"/>
    </location>
</feature>
<protein>
    <submittedName>
        <fullName evidence="3">NAD(P)-dependent oxidoreductase</fullName>
    </submittedName>
</protein>
<evidence type="ECO:0000313" key="3">
    <source>
        <dbReference type="EMBL" id="WUS58223.1"/>
    </source>
</evidence>
<organism evidence="3 4">
    <name type="scientific">Kitasatospora herbaricolor</name>
    <dbReference type="NCBI Taxonomy" id="68217"/>
    <lineage>
        <taxon>Bacteria</taxon>
        <taxon>Bacillati</taxon>
        <taxon>Actinomycetota</taxon>
        <taxon>Actinomycetes</taxon>
        <taxon>Kitasatosporales</taxon>
        <taxon>Streptomycetaceae</taxon>
        <taxon>Kitasatospora</taxon>
    </lineage>
</organism>
<name>A0ABZ1WBJ1_9ACTN</name>
<dbReference type="RefSeq" id="WP_329495713.1">
    <property type="nucleotide sequence ID" value="NZ_CP108460.1"/>
</dbReference>
<dbReference type="Gene3D" id="3.40.50.720">
    <property type="entry name" value="NAD(P)-binding Rossmann-like Domain"/>
    <property type="match status" value="1"/>
</dbReference>
<dbReference type="PANTHER" id="PTHR43245">
    <property type="entry name" value="BIFUNCTIONAL POLYMYXIN RESISTANCE PROTEIN ARNA"/>
    <property type="match status" value="1"/>
</dbReference>
<dbReference type="EMBL" id="CP108482">
    <property type="protein sequence ID" value="WUS58223.1"/>
    <property type="molecule type" value="Genomic_DNA"/>
</dbReference>
<dbReference type="SUPFAM" id="SSF51735">
    <property type="entry name" value="NAD(P)-binding Rossmann-fold domains"/>
    <property type="match status" value="1"/>
</dbReference>
<reference evidence="3 4" key="1">
    <citation type="submission" date="2022-10" db="EMBL/GenBank/DDBJ databases">
        <title>The complete genomes of actinobacterial strains from the NBC collection.</title>
        <authorList>
            <person name="Joergensen T.S."/>
            <person name="Alvarez Arevalo M."/>
            <person name="Sterndorff E.B."/>
            <person name="Faurdal D."/>
            <person name="Vuksanovic O."/>
            <person name="Mourched A.-S."/>
            <person name="Charusanti P."/>
            <person name="Shaw S."/>
            <person name="Blin K."/>
            <person name="Weber T."/>
        </authorList>
    </citation>
    <scope>NUCLEOTIDE SEQUENCE [LARGE SCALE GENOMIC DNA]</scope>
    <source>
        <strain evidence="3 4">NBC_01247</strain>
    </source>
</reference>
<feature type="region of interest" description="Disordered" evidence="1">
    <location>
        <begin position="46"/>
        <end position="75"/>
    </location>
</feature>
<evidence type="ECO:0000259" key="2">
    <source>
        <dbReference type="Pfam" id="PF01370"/>
    </source>
</evidence>
<proteinExistence type="predicted"/>
<accession>A0ABZ1WBJ1</accession>
<gene>
    <name evidence="3" type="ORF">OG469_23525</name>
</gene>
<evidence type="ECO:0000313" key="4">
    <source>
        <dbReference type="Proteomes" id="UP001432014"/>
    </source>
</evidence>
<dbReference type="PANTHER" id="PTHR43245:SF51">
    <property type="entry name" value="SHORT CHAIN DEHYDROGENASE_REDUCTASE FAMILY 42E, MEMBER 2"/>
    <property type="match status" value="1"/>
</dbReference>
<evidence type="ECO:0000256" key="1">
    <source>
        <dbReference type="SAM" id="MobiDB-lite"/>
    </source>
</evidence>
<dbReference type="InterPro" id="IPR001509">
    <property type="entry name" value="Epimerase_deHydtase"/>
</dbReference>
<sequence length="363" mass="37481">MASTTRTVLLTGGSGFTGGWTVRELRRALHRADAEASRPSVLRVLTHRRPVTDGTGAGADALPRPEHADGDLTDPASLRGLCEGVDTVLHLAVRVGEDEEEARAVNVEGTRNLLAEAARAGVRRIVQLGTAAVYRDGAHRGAAEGELETGPVSVTSRTRLEGERLVLAAGGTVLRPHLVYGAGDTWFVPALAQLIRGLPHWVEGGRARLSLVAVDDLARALAALAVRPGPEHPPGPGAEPAAGRAGGAAGRVLHASHPVPVTARELVAAVAAALGLPLPEGDISTARALELLGGATPVRERRLSLLAVDHWYDSSRLWALAGCDPGPGFAARFAEHAPWYRAALGGGPAPATAPQAAADGRSG</sequence>
<dbReference type="InterPro" id="IPR050177">
    <property type="entry name" value="Lipid_A_modif_metabolic_enz"/>
</dbReference>
<dbReference type="Pfam" id="PF01370">
    <property type="entry name" value="Epimerase"/>
    <property type="match status" value="1"/>
</dbReference>
<feature type="region of interest" description="Disordered" evidence="1">
    <location>
        <begin position="228"/>
        <end position="247"/>
    </location>
</feature>
<dbReference type="Proteomes" id="UP001432014">
    <property type="component" value="Chromosome"/>
</dbReference>